<evidence type="ECO:0000313" key="2">
    <source>
        <dbReference type="Proteomes" id="UP000281553"/>
    </source>
</evidence>
<name>A0A3P6T955_DIBLA</name>
<dbReference type="Proteomes" id="UP000281553">
    <property type="component" value="Unassembled WGS sequence"/>
</dbReference>
<accession>A0A3P6T955</accession>
<gene>
    <name evidence="1" type="ORF">DILT_LOCUS3015</name>
</gene>
<protein>
    <submittedName>
        <fullName evidence="1">Uncharacterized protein</fullName>
    </submittedName>
</protein>
<evidence type="ECO:0000313" key="1">
    <source>
        <dbReference type="EMBL" id="VDK79443.1"/>
    </source>
</evidence>
<reference evidence="1 2" key="1">
    <citation type="submission" date="2018-11" db="EMBL/GenBank/DDBJ databases">
        <authorList>
            <consortium name="Pathogen Informatics"/>
        </authorList>
    </citation>
    <scope>NUCLEOTIDE SEQUENCE [LARGE SCALE GENOMIC DNA]</scope>
</reference>
<sequence length="139" mass="16508">MVVTLKSKTLPYLKLDDPKTQSYRFLPWQWVFQFHYLTSYGCIRPVCDSNSKWCEKAANDLLDVFDVRDRSPATTIFATDEDIKEGQLLVLFLLHRKLYVRNDAVEMFLEREHLITFDDDEGIILIPRPEFWSLLYIVQ</sequence>
<keyword evidence="2" id="KW-1185">Reference proteome</keyword>
<proteinExistence type="predicted"/>
<dbReference type="AlphaFoldDB" id="A0A3P6T955"/>
<organism evidence="1 2">
    <name type="scientific">Dibothriocephalus latus</name>
    <name type="common">Fish tapeworm</name>
    <name type="synonym">Diphyllobothrium latum</name>
    <dbReference type="NCBI Taxonomy" id="60516"/>
    <lineage>
        <taxon>Eukaryota</taxon>
        <taxon>Metazoa</taxon>
        <taxon>Spiralia</taxon>
        <taxon>Lophotrochozoa</taxon>
        <taxon>Platyhelminthes</taxon>
        <taxon>Cestoda</taxon>
        <taxon>Eucestoda</taxon>
        <taxon>Diphyllobothriidea</taxon>
        <taxon>Diphyllobothriidae</taxon>
        <taxon>Dibothriocephalus</taxon>
    </lineage>
</organism>
<dbReference type="OrthoDB" id="10405003at2759"/>
<dbReference type="EMBL" id="UYRU01042989">
    <property type="protein sequence ID" value="VDK79443.1"/>
    <property type="molecule type" value="Genomic_DNA"/>
</dbReference>